<feature type="transmembrane region" description="Helical" evidence="6">
    <location>
        <begin position="186"/>
        <end position="207"/>
    </location>
</feature>
<keyword evidence="3 6" id="KW-0812">Transmembrane</keyword>
<name>A0A8H4QZY1_9AGAR</name>
<evidence type="ECO:0000256" key="4">
    <source>
        <dbReference type="ARBA" id="ARBA00022989"/>
    </source>
</evidence>
<dbReference type="Pfam" id="PF01184">
    <property type="entry name" value="Gpr1_Fun34_YaaH"/>
    <property type="match status" value="1"/>
</dbReference>
<comment type="similarity">
    <text evidence="2">Belongs to the acetate uptake transporter (AceTr) (TC 2.A.96) family.</text>
</comment>
<evidence type="ECO:0000313" key="7">
    <source>
        <dbReference type="EMBL" id="KAF4619878.1"/>
    </source>
</evidence>
<dbReference type="GO" id="GO:0005886">
    <property type="term" value="C:plasma membrane"/>
    <property type="evidence" value="ECO:0007669"/>
    <property type="project" value="TreeGrafter"/>
</dbReference>
<dbReference type="PANTHER" id="PTHR31123">
    <property type="entry name" value="ACCUMULATION OF DYADS PROTEIN 2-RELATED"/>
    <property type="match status" value="1"/>
</dbReference>
<organism evidence="7 8">
    <name type="scientific">Agrocybe pediades</name>
    <dbReference type="NCBI Taxonomy" id="84607"/>
    <lineage>
        <taxon>Eukaryota</taxon>
        <taxon>Fungi</taxon>
        <taxon>Dikarya</taxon>
        <taxon>Basidiomycota</taxon>
        <taxon>Agaricomycotina</taxon>
        <taxon>Agaricomycetes</taxon>
        <taxon>Agaricomycetidae</taxon>
        <taxon>Agaricales</taxon>
        <taxon>Agaricineae</taxon>
        <taxon>Strophariaceae</taxon>
        <taxon>Agrocybe</taxon>
    </lineage>
</organism>
<feature type="transmembrane region" description="Helical" evidence="6">
    <location>
        <begin position="34"/>
        <end position="55"/>
    </location>
</feature>
<dbReference type="InterPro" id="IPR051633">
    <property type="entry name" value="AceTr"/>
</dbReference>
<feature type="transmembrane region" description="Helical" evidence="6">
    <location>
        <begin position="133"/>
        <end position="152"/>
    </location>
</feature>
<keyword evidence="5 6" id="KW-0472">Membrane</keyword>
<accession>A0A8H4QZY1</accession>
<keyword evidence="4 6" id="KW-1133">Transmembrane helix</keyword>
<evidence type="ECO:0000256" key="5">
    <source>
        <dbReference type="ARBA" id="ARBA00023136"/>
    </source>
</evidence>
<evidence type="ECO:0000256" key="1">
    <source>
        <dbReference type="ARBA" id="ARBA00004141"/>
    </source>
</evidence>
<keyword evidence="8" id="KW-1185">Reference proteome</keyword>
<evidence type="ECO:0000256" key="2">
    <source>
        <dbReference type="ARBA" id="ARBA00005587"/>
    </source>
</evidence>
<dbReference type="NCBIfam" id="NF038013">
    <property type="entry name" value="AceTr_1"/>
    <property type="match status" value="1"/>
</dbReference>
<comment type="caution">
    <text evidence="7">The sequence shown here is derived from an EMBL/GenBank/DDBJ whole genome shotgun (WGS) entry which is preliminary data.</text>
</comment>
<evidence type="ECO:0000256" key="6">
    <source>
        <dbReference type="SAM" id="Phobius"/>
    </source>
</evidence>
<dbReference type="PANTHER" id="PTHR31123:SF1">
    <property type="entry name" value="ACCUMULATION OF DYADS PROTEIN 2-RELATED"/>
    <property type="match status" value="1"/>
</dbReference>
<dbReference type="GO" id="GO:0015123">
    <property type="term" value="F:acetate transmembrane transporter activity"/>
    <property type="evidence" value="ECO:0007669"/>
    <property type="project" value="TreeGrafter"/>
</dbReference>
<gene>
    <name evidence="7" type="ORF">D9613_004740</name>
</gene>
<proteinExistence type="inferred from homology"/>
<evidence type="ECO:0000313" key="8">
    <source>
        <dbReference type="Proteomes" id="UP000521872"/>
    </source>
</evidence>
<feature type="transmembrane region" description="Helical" evidence="6">
    <location>
        <begin position="67"/>
        <end position="88"/>
    </location>
</feature>
<evidence type="ECO:0000256" key="3">
    <source>
        <dbReference type="ARBA" id="ARBA00022692"/>
    </source>
</evidence>
<sequence length="227" mass="24555">MKMSTEKHDIEQIEQMSSVGDRLPASRRRAPSRIATSGPAGIFSFASTTFILSMFNVNARSVHTPNVVVGMALFTGGLLQFMAGMWAFPKGDVFGATAFSSYGCFWMSYATILIPASGIQAAYSDQQEFNNAVGIYLITWMMVTILFVLPVLRRNMSFVILLSILALAFALLAAGSFTGMANITKAGGIVGIIVAFIAYYIGVSEMLSAEARPVMRLPLGVMYVNDI</sequence>
<reference evidence="7 8" key="1">
    <citation type="submission" date="2019-12" db="EMBL/GenBank/DDBJ databases">
        <authorList>
            <person name="Floudas D."/>
            <person name="Bentzer J."/>
            <person name="Ahren D."/>
            <person name="Johansson T."/>
            <person name="Persson P."/>
            <person name="Tunlid A."/>
        </authorList>
    </citation>
    <scope>NUCLEOTIDE SEQUENCE [LARGE SCALE GENOMIC DNA]</scope>
    <source>
        <strain evidence="7 8">CBS 102.39</strain>
    </source>
</reference>
<dbReference type="InterPro" id="IPR000791">
    <property type="entry name" value="Gpr1/Fun34/SatP-like"/>
</dbReference>
<comment type="subcellular location">
    <subcellularLocation>
        <location evidence="1">Membrane</location>
        <topology evidence="1">Multi-pass membrane protein</topology>
    </subcellularLocation>
</comment>
<feature type="transmembrane region" description="Helical" evidence="6">
    <location>
        <begin position="159"/>
        <end position="180"/>
    </location>
</feature>
<feature type="transmembrane region" description="Helical" evidence="6">
    <location>
        <begin position="100"/>
        <end position="121"/>
    </location>
</feature>
<dbReference type="AlphaFoldDB" id="A0A8H4QZY1"/>
<dbReference type="EMBL" id="JAACJL010000016">
    <property type="protein sequence ID" value="KAF4619878.1"/>
    <property type="molecule type" value="Genomic_DNA"/>
</dbReference>
<protein>
    <recommendedName>
        <fullName evidence="9">Gpr1 family protein</fullName>
    </recommendedName>
</protein>
<dbReference type="Proteomes" id="UP000521872">
    <property type="component" value="Unassembled WGS sequence"/>
</dbReference>
<evidence type="ECO:0008006" key="9">
    <source>
        <dbReference type="Google" id="ProtNLM"/>
    </source>
</evidence>